<dbReference type="Proteomes" id="UP000064243">
    <property type="component" value="Unassembled WGS sequence"/>
</dbReference>
<reference evidence="2 3" key="1">
    <citation type="journal article" date="2015" name="Appl. Environ. Microbiol.">
        <title>Aerobic and Anaerobic Thiosulfate Oxidation by a Cold-Adapted, Subglacial Chemoautotroph.</title>
        <authorList>
            <person name="Harrold Z.R."/>
            <person name="Skidmore M.L."/>
            <person name="Hamilton T.L."/>
            <person name="Desch L."/>
            <person name="Amada K."/>
            <person name="van Gelder W."/>
            <person name="Glover K."/>
            <person name="Roden E.E."/>
            <person name="Boyd E.S."/>
        </authorList>
    </citation>
    <scope>NUCLEOTIDE SEQUENCE [LARGE SCALE GENOMIC DNA]</scope>
    <source>
        <strain evidence="2 3">RG</strain>
    </source>
</reference>
<comment type="caution">
    <text evidence="2">The sequence shown here is derived from an EMBL/GenBank/DDBJ whole genome shotgun (WGS) entry which is preliminary data.</text>
</comment>
<evidence type="ECO:0000256" key="1">
    <source>
        <dbReference type="SAM" id="Phobius"/>
    </source>
</evidence>
<sequence>MYGFDHGVWMLGGWIVMLALWLLPFVLLFVSIKVFFERFKAGTDKSALEILELAYASGKIGREEFLRKRDDLQARSSGDLP</sequence>
<feature type="transmembrane region" description="Helical" evidence="1">
    <location>
        <begin position="12"/>
        <end position="36"/>
    </location>
</feature>
<evidence type="ECO:0000313" key="3">
    <source>
        <dbReference type="Proteomes" id="UP000064243"/>
    </source>
</evidence>
<keyword evidence="1" id="KW-0812">Transmembrane</keyword>
<dbReference type="RefSeq" id="WP_157648652.1">
    <property type="nucleotide sequence ID" value="NZ_LDUG01000040.1"/>
</dbReference>
<keyword evidence="1" id="KW-0472">Membrane</keyword>
<keyword evidence="3" id="KW-1185">Reference proteome</keyword>
<proteinExistence type="predicted"/>
<dbReference type="AlphaFoldDB" id="A0A106BJV6"/>
<evidence type="ECO:0008006" key="4">
    <source>
        <dbReference type="Google" id="ProtNLM"/>
    </source>
</evidence>
<name>A0A106BJV6_THIDE</name>
<accession>A0A106BJV6</accession>
<keyword evidence="1" id="KW-1133">Transmembrane helix</keyword>
<organism evidence="2 3">
    <name type="scientific">Thiobacillus denitrificans</name>
    <dbReference type="NCBI Taxonomy" id="36861"/>
    <lineage>
        <taxon>Bacteria</taxon>
        <taxon>Pseudomonadati</taxon>
        <taxon>Pseudomonadota</taxon>
        <taxon>Betaproteobacteria</taxon>
        <taxon>Nitrosomonadales</taxon>
        <taxon>Thiobacillaceae</taxon>
        <taxon>Thiobacillus</taxon>
    </lineage>
</organism>
<dbReference type="PATRIC" id="fig|36861.3.peg.2565"/>
<protein>
    <recommendedName>
        <fullName evidence="4">SHOCT domain-containing protein</fullName>
    </recommendedName>
</protein>
<dbReference type="EMBL" id="LDUG01000040">
    <property type="protein sequence ID" value="KVW93717.1"/>
    <property type="molecule type" value="Genomic_DNA"/>
</dbReference>
<evidence type="ECO:0000313" key="2">
    <source>
        <dbReference type="EMBL" id="KVW93717.1"/>
    </source>
</evidence>
<gene>
    <name evidence="2" type="ORF">ABW22_13735</name>
</gene>
<dbReference type="OrthoDB" id="1123500at2"/>